<evidence type="ECO:0000313" key="2">
    <source>
        <dbReference type="Proteomes" id="UP001154282"/>
    </source>
</evidence>
<gene>
    <name evidence="1" type="ORF">LITE_LOCUS44749</name>
</gene>
<proteinExistence type="predicted"/>
<organism evidence="1 2">
    <name type="scientific">Linum tenue</name>
    <dbReference type="NCBI Taxonomy" id="586396"/>
    <lineage>
        <taxon>Eukaryota</taxon>
        <taxon>Viridiplantae</taxon>
        <taxon>Streptophyta</taxon>
        <taxon>Embryophyta</taxon>
        <taxon>Tracheophyta</taxon>
        <taxon>Spermatophyta</taxon>
        <taxon>Magnoliopsida</taxon>
        <taxon>eudicotyledons</taxon>
        <taxon>Gunneridae</taxon>
        <taxon>Pentapetalae</taxon>
        <taxon>rosids</taxon>
        <taxon>fabids</taxon>
        <taxon>Malpighiales</taxon>
        <taxon>Linaceae</taxon>
        <taxon>Linum</taxon>
    </lineage>
</organism>
<evidence type="ECO:0000313" key="1">
    <source>
        <dbReference type="EMBL" id="CAI0548392.1"/>
    </source>
</evidence>
<protein>
    <submittedName>
        <fullName evidence="1">Uncharacterized protein</fullName>
    </submittedName>
</protein>
<name>A0AAV0QVZ4_9ROSI</name>
<dbReference type="EMBL" id="CAMGYJ010000010">
    <property type="protein sequence ID" value="CAI0548392.1"/>
    <property type="molecule type" value="Genomic_DNA"/>
</dbReference>
<reference evidence="1" key="1">
    <citation type="submission" date="2022-08" db="EMBL/GenBank/DDBJ databases">
        <authorList>
            <person name="Gutierrez-Valencia J."/>
        </authorList>
    </citation>
    <scope>NUCLEOTIDE SEQUENCE</scope>
</reference>
<sequence>MAPSSLHKVTQLLVA</sequence>
<accession>A0AAV0QVZ4</accession>
<comment type="caution">
    <text evidence="1">The sequence shown here is derived from an EMBL/GenBank/DDBJ whole genome shotgun (WGS) entry which is preliminary data.</text>
</comment>
<dbReference type="Proteomes" id="UP001154282">
    <property type="component" value="Unassembled WGS sequence"/>
</dbReference>
<keyword evidence="2" id="KW-1185">Reference proteome</keyword>